<dbReference type="OMA" id="DVYNGHV"/>
<reference evidence="4 5" key="1">
    <citation type="journal article" date="2013" name="Nature">
        <title>Insights into bilaterian evolution from three spiralian genomes.</title>
        <authorList>
            <person name="Simakov O."/>
            <person name="Marletaz F."/>
            <person name="Cho S.J."/>
            <person name="Edsinger-Gonzales E."/>
            <person name="Havlak P."/>
            <person name="Hellsten U."/>
            <person name="Kuo D.H."/>
            <person name="Larsson T."/>
            <person name="Lv J."/>
            <person name="Arendt D."/>
            <person name="Savage R."/>
            <person name="Osoegawa K."/>
            <person name="de Jong P."/>
            <person name="Grimwood J."/>
            <person name="Chapman J.A."/>
            <person name="Shapiro H."/>
            <person name="Aerts A."/>
            <person name="Otillar R.P."/>
            <person name="Terry A.Y."/>
            <person name="Boore J.L."/>
            <person name="Grigoriev I.V."/>
            <person name="Lindberg D.R."/>
            <person name="Seaver E.C."/>
            <person name="Weisblat D.A."/>
            <person name="Putnam N.H."/>
            <person name="Rokhsar D.S."/>
        </authorList>
    </citation>
    <scope>NUCLEOTIDE SEQUENCE [LARGE SCALE GENOMIC DNA]</scope>
</reference>
<dbReference type="CTD" id="20230156"/>
<dbReference type="PROSITE" id="PS01180">
    <property type="entry name" value="CUB"/>
    <property type="match status" value="3"/>
</dbReference>
<name>V4A6R9_LOTGI</name>
<dbReference type="PANTHER" id="PTHR47537:SF2">
    <property type="entry name" value="CUBILIN"/>
    <property type="match status" value="1"/>
</dbReference>
<dbReference type="EMBL" id="KB202619">
    <property type="protein sequence ID" value="ESO88956.1"/>
    <property type="molecule type" value="Genomic_DNA"/>
</dbReference>
<dbReference type="HOGENOM" id="CLU_020044_2_1_1"/>
<dbReference type="FunFam" id="2.60.120.290:FF:000058">
    <property type="entry name" value="CUB domaincontaining protein"/>
    <property type="match status" value="1"/>
</dbReference>
<dbReference type="InterPro" id="IPR000859">
    <property type="entry name" value="CUB_dom"/>
</dbReference>
<dbReference type="SUPFAM" id="SSF49854">
    <property type="entry name" value="Spermadhesin, CUB domain"/>
    <property type="match status" value="3"/>
</dbReference>
<feature type="domain" description="CUB" evidence="3">
    <location>
        <begin position="2"/>
        <end position="121"/>
    </location>
</feature>
<organism evidence="4 5">
    <name type="scientific">Lottia gigantea</name>
    <name type="common">Giant owl limpet</name>
    <dbReference type="NCBI Taxonomy" id="225164"/>
    <lineage>
        <taxon>Eukaryota</taxon>
        <taxon>Metazoa</taxon>
        <taxon>Spiralia</taxon>
        <taxon>Lophotrochozoa</taxon>
        <taxon>Mollusca</taxon>
        <taxon>Gastropoda</taxon>
        <taxon>Patellogastropoda</taxon>
        <taxon>Lottioidea</taxon>
        <taxon>Lottiidae</taxon>
        <taxon>Lottia</taxon>
    </lineage>
</organism>
<dbReference type="AlphaFoldDB" id="V4A6R9"/>
<dbReference type="FunFam" id="2.60.120.290:FF:000005">
    <property type="entry name" value="Procollagen C-endopeptidase enhancer 1"/>
    <property type="match status" value="1"/>
</dbReference>
<comment type="caution">
    <text evidence="2">Lacks conserved residue(s) required for the propagation of feature annotation.</text>
</comment>
<gene>
    <name evidence="4" type="ORF">LOTGIDRAFT_106882</name>
</gene>
<accession>V4A6R9</accession>
<feature type="non-terminal residue" evidence="4">
    <location>
        <position position="1"/>
    </location>
</feature>
<dbReference type="GeneID" id="20230156"/>
<dbReference type="Gene3D" id="2.60.120.290">
    <property type="entry name" value="Spermadhesin, CUB domain"/>
    <property type="match status" value="3"/>
</dbReference>
<dbReference type="STRING" id="225164.V4A6R9"/>
<dbReference type="Pfam" id="PF00431">
    <property type="entry name" value="CUB"/>
    <property type="match status" value="3"/>
</dbReference>
<keyword evidence="1" id="KW-1015">Disulfide bond</keyword>
<keyword evidence="5" id="KW-1185">Reference proteome</keyword>
<dbReference type="InterPro" id="IPR035914">
    <property type="entry name" value="Sperma_CUB_dom_sf"/>
</dbReference>
<dbReference type="CDD" id="cd00041">
    <property type="entry name" value="CUB"/>
    <property type="match status" value="3"/>
</dbReference>
<evidence type="ECO:0000259" key="3">
    <source>
        <dbReference type="PROSITE" id="PS01180"/>
    </source>
</evidence>
<dbReference type="PANTHER" id="PTHR47537">
    <property type="entry name" value="CUBILIN"/>
    <property type="match status" value="1"/>
</dbReference>
<dbReference type="Proteomes" id="UP000030746">
    <property type="component" value="Unassembled WGS sequence"/>
</dbReference>
<dbReference type="KEGG" id="lgi:LOTGIDRAFT_106882"/>
<dbReference type="InterPro" id="IPR053207">
    <property type="entry name" value="Non-NMDA_GluR_Accessory"/>
</dbReference>
<sequence length="442" mass="50314">QCTYYFTSNTYNKTGRFFSPKYPQPYPDNAKCLYYFEALPGERVQIFFQNIQLHHEDVSCRDSPDAVVVHDGRDVSGIVIGHYCDIHNQVELLSSGRYLFIEFYSDDRNSMKGFSATYQFITNIHPTPPSQREFRCNENISSGTKTNGTISSPFYPQAYPADVTCRYVFQGAGRQRVQLKFTHMDLYYPAGDASNPGDCEGTDSISVYVMVDGKRANLGTYCGKKLPPMLMSNEPKLVLEFRSVQSSNYVTGFRAEYSFVTNFGITDGEQDNRGVCMFNFYSARQSSGTFTSPNYPGLYPRKTECHYLFYGKGKEKVHITFPVFQVDGISPNCEEVTESDFVSFSNFAETDDRKMHRLCGVITDEKRRHVESDGPFFRVIFKSNNVYDAEGFEAFYQFRGMSEDKDSKHQSQGTNQQNVEVGNNGKFLVLLAAATHFLPFTI</sequence>
<evidence type="ECO:0000313" key="4">
    <source>
        <dbReference type="EMBL" id="ESO88956.1"/>
    </source>
</evidence>
<dbReference type="GO" id="GO:0005886">
    <property type="term" value="C:plasma membrane"/>
    <property type="evidence" value="ECO:0007669"/>
    <property type="project" value="TreeGrafter"/>
</dbReference>
<feature type="domain" description="CUB" evidence="3">
    <location>
        <begin position="276"/>
        <end position="399"/>
    </location>
</feature>
<dbReference type="OrthoDB" id="6369184at2759"/>
<evidence type="ECO:0000256" key="1">
    <source>
        <dbReference type="ARBA" id="ARBA00023157"/>
    </source>
</evidence>
<dbReference type="RefSeq" id="XP_009060006.1">
    <property type="nucleotide sequence ID" value="XM_009061758.1"/>
</dbReference>
<evidence type="ECO:0000256" key="2">
    <source>
        <dbReference type="PROSITE-ProRule" id="PRU00059"/>
    </source>
</evidence>
<protein>
    <recommendedName>
        <fullName evidence="3">CUB domain-containing protein</fullName>
    </recommendedName>
</protein>
<feature type="domain" description="CUB" evidence="3">
    <location>
        <begin position="136"/>
        <end position="260"/>
    </location>
</feature>
<proteinExistence type="predicted"/>
<dbReference type="SMART" id="SM00042">
    <property type="entry name" value="CUB"/>
    <property type="match status" value="3"/>
</dbReference>
<evidence type="ECO:0000313" key="5">
    <source>
        <dbReference type="Proteomes" id="UP000030746"/>
    </source>
</evidence>